<dbReference type="Proteomes" id="UP000681075">
    <property type="component" value="Unassembled WGS sequence"/>
</dbReference>
<comment type="catalytic activity">
    <reaction evidence="10">
        <text>a (3R)-hydroxyacyl-[ACP] + L-ornithine = a lyso-ornithine lipid + holo-[ACP] + H(+)</text>
        <dbReference type="Rhea" id="RHEA:20633"/>
        <dbReference type="Rhea" id="RHEA-COMP:9685"/>
        <dbReference type="Rhea" id="RHEA-COMP:9945"/>
        <dbReference type="ChEBI" id="CHEBI:15378"/>
        <dbReference type="ChEBI" id="CHEBI:46911"/>
        <dbReference type="ChEBI" id="CHEBI:64479"/>
        <dbReference type="ChEBI" id="CHEBI:78827"/>
        <dbReference type="ChEBI" id="CHEBI:138482"/>
        <dbReference type="EC" id="2.3.2.30"/>
    </reaction>
    <physiologicalReaction direction="left-to-right" evidence="10">
        <dbReference type="Rhea" id="RHEA:20634"/>
    </physiologicalReaction>
</comment>
<dbReference type="RefSeq" id="WP_420242340.1">
    <property type="nucleotide sequence ID" value="NZ_BOPV01000001.1"/>
</dbReference>
<evidence type="ECO:0000256" key="2">
    <source>
        <dbReference type="ARBA" id="ARBA00022516"/>
    </source>
</evidence>
<evidence type="ECO:0000313" key="13">
    <source>
        <dbReference type="Proteomes" id="UP000681075"/>
    </source>
</evidence>
<dbReference type="GO" id="GO:0006629">
    <property type="term" value="P:lipid metabolic process"/>
    <property type="evidence" value="ECO:0007669"/>
    <property type="project" value="UniProtKB-KW"/>
</dbReference>
<protein>
    <recommendedName>
        <fullName evidence="8">L-ornithine N(alpha)-acyltransferase</fullName>
        <ecNumber evidence="7">2.3.2.30</ecNumber>
    </recommendedName>
</protein>
<comment type="caution">
    <text evidence="12">The sequence shown here is derived from an EMBL/GenBank/DDBJ whole genome shotgun (WGS) entry which is preliminary data.</text>
</comment>
<dbReference type="InterPro" id="IPR052351">
    <property type="entry name" value="Ornithine_N-alpha-AT"/>
</dbReference>
<evidence type="ECO:0000256" key="4">
    <source>
        <dbReference type="ARBA" id="ARBA00023098"/>
    </source>
</evidence>
<name>A0A8S8XBN1_9PROT</name>
<keyword evidence="5" id="KW-0012">Acyltransferase</keyword>
<dbReference type="PANTHER" id="PTHR37323">
    <property type="entry name" value="GCN5-RELATED N-ACETYLTRANSFERASE"/>
    <property type="match status" value="1"/>
</dbReference>
<keyword evidence="2" id="KW-0444">Lipid biosynthesis</keyword>
<keyword evidence="3" id="KW-0808">Transferase</keyword>
<evidence type="ECO:0000256" key="3">
    <source>
        <dbReference type="ARBA" id="ARBA00022679"/>
    </source>
</evidence>
<dbReference type="Pfam" id="PF13444">
    <property type="entry name" value="Acetyltransf_5"/>
    <property type="match status" value="1"/>
</dbReference>
<evidence type="ECO:0000256" key="9">
    <source>
        <dbReference type="ARBA" id="ARBA00045724"/>
    </source>
</evidence>
<comment type="similarity">
    <text evidence="6">Belongs to the acetyltransferase family. OlsB subfamily.</text>
</comment>
<accession>A0A8S8XBN1</accession>
<evidence type="ECO:0000256" key="10">
    <source>
        <dbReference type="ARBA" id="ARBA00047785"/>
    </source>
</evidence>
<evidence type="ECO:0000256" key="7">
    <source>
        <dbReference type="ARBA" id="ARBA00039058"/>
    </source>
</evidence>
<dbReference type="EMBL" id="BOPV01000001">
    <property type="protein sequence ID" value="GIL39241.1"/>
    <property type="molecule type" value="Genomic_DNA"/>
</dbReference>
<dbReference type="SUPFAM" id="SSF55729">
    <property type="entry name" value="Acyl-CoA N-acyltransferases (Nat)"/>
    <property type="match status" value="1"/>
</dbReference>
<evidence type="ECO:0000256" key="1">
    <source>
        <dbReference type="ARBA" id="ARBA00005189"/>
    </source>
</evidence>
<evidence type="ECO:0000313" key="12">
    <source>
        <dbReference type="EMBL" id="GIL39241.1"/>
    </source>
</evidence>
<dbReference type="PANTHER" id="PTHR37323:SF1">
    <property type="entry name" value="L-ORNITHINE N(ALPHA)-ACYLTRANSFERASE"/>
    <property type="match status" value="1"/>
</dbReference>
<comment type="pathway">
    <text evidence="1">Lipid metabolism.</text>
</comment>
<gene>
    <name evidence="12" type="ORF">TMPK1_14780</name>
</gene>
<keyword evidence="13" id="KW-1185">Reference proteome</keyword>
<keyword evidence="4" id="KW-0443">Lipid metabolism</keyword>
<dbReference type="InterPro" id="IPR016181">
    <property type="entry name" value="Acyl_CoA_acyltransferase"/>
</dbReference>
<proteinExistence type="inferred from homology"/>
<dbReference type="GO" id="GO:0043810">
    <property type="term" value="F:ornithine-acyl [acyl carrier protein] N-acyltransferase activity"/>
    <property type="evidence" value="ECO:0007669"/>
    <property type="project" value="UniProtKB-EC"/>
</dbReference>
<evidence type="ECO:0000256" key="8">
    <source>
        <dbReference type="ARBA" id="ARBA00039866"/>
    </source>
</evidence>
<dbReference type="AlphaFoldDB" id="A0A8S8XBN1"/>
<sequence length="296" mass="32949">MQDTATATQPLGELRAGNLEVRLADSTADIEAAQRLRYDVFYEEMQARPTVEMRAARRDFDAFDELCDHLLVIDHDQKGRDAVVGTYRLIRREAAKRRGEFYSQSEYDITPILEYPGGILELGRSCVAPNHRSRSTMNLLWRGIAEYVVQHNIEVMFGCASLPGIDPQSLALPLSYLYYFNLAPPALRPRALAERYVDMRLLGAREIDHKAALAQLPPLIKGYLRLGGFIGDGAVIDEQFNTVDVAIIVKTDLIADKYAKHYSRVVPGARESGLVAQTGGDGPQGPRFGEARGEPE</sequence>
<organism evidence="12 13">
    <name type="scientific">Roseiterribacter gracilis</name>
    <dbReference type="NCBI Taxonomy" id="2812848"/>
    <lineage>
        <taxon>Bacteria</taxon>
        <taxon>Pseudomonadati</taxon>
        <taxon>Pseudomonadota</taxon>
        <taxon>Alphaproteobacteria</taxon>
        <taxon>Rhodospirillales</taxon>
        <taxon>Roseiterribacteraceae</taxon>
        <taxon>Roseiterribacter</taxon>
    </lineage>
</organism>
<reference evidence="12" key="1">
    <citation type="submission" date="2021-02" db="EMBL/GenBank/DDBJ databases">
        <title>Genome sequence of Rhodospirillales sp. strain TMPK1 isolated from soil.</title>
        <authorList>
            <person name="Nakai R."/>
            <person name="Kusada H."/>
            <person name="Tamaki H."/>
        </authorList>
    </citation>
    <scope>NUCLEOTIDE SEQUENCE</scope>
    <source>
        <strain evidence="12">TMPK1</strain>
    </source>
</reference>
<dbReference type="EC" id="2.3.2.30" evidence="7"/>
<evidence type="ECO:0000256" key="6">
    <source>
        <dbReference type="ARBA" id="ARBA00038095"/>
    </source>
</evidence>
<evidence type="ECO:0000256" key="11">
    <source>
        <dbReference type="SAM" id="MobiDB-lite"/>
    </source>
</evidence>
<evidence type="ECO:0000256" key="5">
    <source>
        <dbReference type="ARBA" id="ARBA00023315"/>
    </source>
</evidence>
<comment type="function">
    <text evidence="9">Catalyzes the first step in the biosynthesis of ornithine lipids, which are phosphorus-free membrane lipids. Catalyzes the 3-hydroxyacyl-acyl carrier protein-dependent acylation of ornithine to form lyso-ornithine lipid (LOL).</text>
</comment>
<feature type="region of interest" description="Disordered" evidence="11">
    <location>
        <begin position="273"/>
        <end position="296"/>
    </location>
</feature>
<dbReference type="Gene3D" id="3.40.630.30">
    <property type="match status" value="1"/>
</dbReference>